<reference evidence="4" key="1">
    <citation type="submission" date="2012-12" db="EMBL/GenBank/DDBJ databases">
        <authorList>
            <person name="Hellsten U."/>
            <person name="Grimwood J."/>
            <person name="Chapman J.A."/>
            <person name="Shapiro H."/>
            <person name="Aerts A."/>
            <person name="Otillar R.P."/>
            <person name="Terry A.Y."/>
            <person name="Boore J.L."/>
            <person name="Simakov O."/>
            <person name="Marletaz F."/>
            <person name="Cho S.-J."/>
            <person name="Edsinger-Gonzales E."/>
            <person name="Havlak P."/>
            <person name="Kuo D.-H."/>
            <person name="Larsson T."/>
            <person name="Lv J."/>
            <person name="Arendt D."/>
            <person name="Savage R."/>
            <person name="Osoegawa K."/>
            <person name="de Jong P."/>
            <person name="Lindberg D.R."/>
            <person name="Seaver E.C."/>
            <person name="Weisblat D.A."/>
            <person name="Putnam N.H."/>
            <person name="Grigoriev I.V."/>
            <person name="Rokhsar D.S."/>
        </authorList>
    </citation>
    <scope>NUCLEOTIDE SEQUENCE</scope>
</reference>
<evidence type="ECO:0000313" key="4">
    <source>
        <dbReference type="Proteomes" id="UP000015101"/>
    </source>
</evidence>
<dbReference type="PANTHER" id="PTHR13511:SF0">
    <property type="entry name" value="KXDL MOTIF-CONTAINING PROTEIN 1"/>
    <property type="match status" value="1"/>
</dbReference>
<accession>T1EHK3</accession>
<dbReference type="InterPro" id="IPR019371">
    <property type="entry name" value="KxDL_dom"/>
</dbReference>
<dbReference type="STRING" id="6412.T1EHK3"/>
<dbReference type="PANTHER" id="PTHR13511">
    <property type="entry name" value="KXDL MOTIF-CONTAINING PROTEIN 1"/>
    <property type="match status" value="1"/>
</dbReference>
<organism evidence="3 4">
    <name type="scientific">Helobdella robusta</name>
    <name type="common">Californian leech</name>
    <dbReference type="NCBI Taxonomy" id="6412"/>
    <lineage>
        <taxon>Eukaryota</taxon>
        <taxon>Metazoa</taxon>
        <taxon>Spiralia</taxon>
        <taxon>Lophotrochozoa</taxon>
        <taxon>Annelida</taxon>
        <taxon>Clitellata</taxon>
        <taxon>Hirudinea</taxon>
        <taxon>Rhynchobdellida</taxon>
        <taxon>Glossiphoniidae</taxon>
        <taxon>Helobdella</taxon>
    </lineage>
</organism>
<keyword evidence="4" id="KW-1185">Reference proteome</keyword>
<reference evidence="3" key="3">
    <citation type="submission" date="2015-06" db="UniProtKB">
        <authorList>
            <consortium name="EnsemblMetazoa"/>
        </authorList>
    </citation>
    <scope>IDENTIFICATION</scope>
</reference>
<evidence type="ECO:0000313" key="3">
    <source>
        <dbReference type="EnsemblMetazoa" id="HelroP128009"/>
    </source>
</evidence>
<dbReference type="Proteomes" id="UP000015101">
    <property type="component" value="Unassembled WGS sequence"/>
</dbReference>
<comment type="similarity">
    <text evidence="1">Belongs to the KXD1 family.</text>
</comment>
<dbReference type="HOGENOM" id="CLU_3112367_0_0_1"/>
<dbReference type="EnsemblMetazoa" id="HelroT128009">
    <property type="protein sequence ID" value="HelroP128009"/>
    <property type="gene ID" value="HelroG128009"/>
</dbReference>
<name>T1EHK3_HELRO</name>
<dbReference type="CTD" id="20196053"/>
<dbReference type="InterPro" id="IPR039843">
    <property type="entry name" value="KXD1-like"/>
</dbReference>
<reference evidence="4" key="2">
    <citation type="journal article" date="2013" name="Nature">
        <title>Insights into bilaterian evolution from three spiralian genomes.</title>
        <authorList>
            <person name="Simakov O."/>
            <person name="Marletaz F."/>
            <person name="Cho S.J."/>
            <person name="Edsinger-Gonzales E."/>
            <person name="Havlak P."/>
            <person name="Hellsten U."/>
            <person name="Kuo D.H."/>
            <person name="Larsson T."/>
            <person name="Lv J."/>
            <person name="Arendt D."/>
            <person name="Savage R."/>
            <person name="Osoegawa K."/>
            <person name="de Jong P."/>
            <person name="Grimwood J."/>
            <person name="Chapman J.A."/>
            <person name="Shapiro H."/>
            <person name="Aerts A."/>
            <person name="Otillar R.P."/>
            <person name="Terry A.Y."/>
            <person name="Boore J.L."/>
            <person name="Grigoriev I.V."/>
            <person name="Lindberg D.R."/>
            <person name="Seaver E.C."/>
            <person name="Weisblat D.A."/>
            <person name="Putnam N.H."/>
            <person name="Rokhsar D.S."/>
        </authorList>
    </citation>
    <scope>NUCLEOTIDE SEQUENCE</scope>
</reference>
<proteinExistence type="inferred from homology"/>
<evidence type="ECO:0000259" key="2">
    <source>
        <dbReference type="Pfam" id="PF10241"/>
    </source>
</evidence>
<feature type="domain" description="KxDL" evidence="2">
    <location>
        <begin position="2"/>
        <end position="51"/>
    </location>
</feature>
<protein>
    <recommendedName>
        <fullName evidence="2">KxDL domain-containing protein</fullName>
    </recommendedName>
</protein>
<gene>
    <name evidence="3" type="primary">20196053</name>
</gene>
<dbReference type="OrthoDB" id="10258877at2759"/>
<dbReference type="Pfam" id="PF10241">
    <property type="entry name" value="KxDL"/>
    <property type="match status" value="1"/>
</dbReference>
<dbReference type="EMBL" id="AMQM01007346">
    <property type="status" value="NOT_ANNOTATED_CDS"/>
    <property type="molecule type" value="Genomic_DNA"/>
</dbReference>
<dbReference type="AlphaFoldDB" id="T1EHK3"/>
<dbReference type="KEGG" id="hro:HELRODRAFT_128009"/>
<evidence type="ECO:0000256" key="1">
    <source>
        <dbReference type="ARBA" id="ARBA00005913"/>
    </source>
</evidence>
<sequence>MTRFEKTNEMLSNFNSLSSTRYQDIEAQFRKHINLMNASKKDLEQIFKRIR</sequence>